<proteinExistence type="predicted"/>
<accession>A0A9P9I5Z0</accession>
<dbReference type="EMBL" id="JAGMUU010000079">
    <property type="protein sequence ID" value="KAH7108991.1"/>
    <property type="molecule type" value="Genomic_DNA"/>
</dbReference>
<evidence type="ECO:0000313" key="1">
    <source>
        <dbReference type="EMBL" id="KAH7108991.1"/>
    </source>
</evidence>
<gene>
    <name evidence="1" type="ORF">B0J13DRAFT_579349</name>
</gene>
<protein>
    <submittedName>
        <fullName evidence="1">Uncharacterized protein</fullName>
    </submittedName>
</protein>
<sequence>MPSLTSTLNSILTSTLSDTPTQFPTSDKQLIKSLNIEALSRVFLPPPPYITLPEYSMLCPKGYRSPDLLLIYFSLNLSVYNQQIVKSEWENHNSKVYKVPVILICDFRYQV</sequence>
<dbReference type="AlphaFoldDB" id="A0A9P9I5Z0"/>
<keyword evidence="2" id="KW-1185">Reference proteome</keyword>
<reference evidence="1" key="1">
    <citation type="journal article" date="2021" name="Nat. Commun.">
        <title>Genetic determinants of endophytism in the Arabidopsis root mycobiome.</title>
        <authorList>
            <person name="Mesny F."/>
            <person name="Miyauchi S."/>
            <person name="Thiergart T."/>
            <person name="Pickel B."/>
            <person name="Atanasova L."/>
            <person name="Karlsson M."/>
            <person name="Huettel B."/>
            <person name="Barry K.W."/>
            <person name="Haridas S."/>
            <person name="Chen C."/>
            <person name="Bauer D."/>
            <person name="Andreopoulos W."/>
            <person name="Pangilinan J."/>
            <person name="LaButti K."/>
            <person name="Riley R."/>
            <person name="Lipzen A."/>
            <person name="Clum A."/>
            <person name="Drula E."/>
            <person name="Henrissat B."/>
            <person name="Kohler A."/>
            <person name="Grigoriev I.V."/>
            <person name="Martin F.M."/>
            <person name="Hacquard S."/>
        </authorList>
    </citation>
    <scope>NUCLEOTIDE SEQUENCE</scope>
    <source>
        <strain evidence="1">MPI-CAGE-AT-0021</strain>
    </source>
</reference>
<organism evidence="1 2">
    <name type="scientific">Dactylonectria estremocensis</name>
    <dbReference type="NCBI Taxonomy" id="1079267"/>
    <lineage>
        <taxon>Eukaryota</taxon>
        <taxon>Fungi</taxon>
        <taxon>Dikarya</taxon>
        <taxon>Ascomycota</taxon>
        <taxon>Pezizomycotina</taxon>
        <taxon>Sordariomycetes</taxon>
        <taxon>Hypocreomycetidae</taxon>
        <taxon>Hypocreales</taxon>
        <taxon>Nectriaceae</taxon>
        <taxon>Dactylonectria</taxon>
    </lineage>
</organism>
<dbReference type="Proteomes" id="UP000717696">
    <property type="component" value="Unassembled WGS sequence"/>
</dbReference>
<comment type="caution">
    <text evidence="1">The sequence shown here is derived from an EMBL/GenBank/DDBJ whole genome shotgun (WGS) entry which is preliminary data.</text>
</comment>
<evidence type="ECO:0000313" key="2">
    <source>
        <dbReference type="Proteomes" id="UP000717696"/>
    </source>
</evidence>
<name>A0A9P9I5Z0_9HYPO</name>